<evidence type="ECO:0000313" key="2">
    <source>
        <dbReference type="Proteomes" id="UP001396334"/>
    </source>
</evidence>
<protein>
    <submittedName>
        <fullName evidence="1">Uncharacterized protein</fullName>
    </submittedName>
</protein>
<evidence type="ECO:0000313" key="1">
    <source>
        <dbReference type="EMBL" id="KAK9008279.1"/>
    </source>
</evidence>
<comment type="caution">
    <text evidence="1">The sequence shown here is derived from an EMBL/GenBank/DDBJ whole genome shotgun (WGS) entry which is preliminary data.</text>
</comment>
<keyword evidence="2" id="KW-1185">Reference proteome</keyword>
<organism evidence="1 2">
    <name type="scientific">Hibiscus sabdariffa</name>
    <name type="common">roselle</name>
    <dbReference type="NCBI Taxonomy" id="183260"/>
    <lineage>
        <taxon>Eukaryota</taxon>
        <taxon>Viridiplantae</taxon>
        <taxon>Streptophyta</taxon>
        <taxon>Embryophyta</taxon>
        <taxon>Tracheophyta</taxon>
        <taxon>Spermatophyta</taxon>
        <taxon>Magnoliopsida</taxon>
        <taxon>eudicotyledons</taxon>
        <taxon>Gunneridae</taxon>
        <taxon>Pentapetalae</taxon>
        <taxon>rosids</taxon>
        <taxon>malvids</taxon>
        <taxon>Malvales</taxon>
        <taxon>Malvaceae</taxon>
        <taxon>Malvoideae</taxon>
        <taxon>Hibiscus</taxon>
    </lineage>
</organism>
<reference evidence="1 2" key="1">
    <citation type="journal article" date="2024" name="G3 (Bethesda)">
        <title>Genome assembly of Hibiscus sabdariffa L. provides insights into metabolisms of medicinal natural products.</title>
        <authorList>
            <person name="Kim T."/>
        </authorList>
    </citation>
    <scope>NUCLEOTIDE SEQUENCE [LARGE SCALE GENOMIC DNA]</scope>
    <source>
        <strain evidence="1">TK-2024</strain>
        <tissue evidence="1">Old leaves</tissue>
    </source>
</reference>
<proteinExistence type="predicted"/>
<gene>
    <name evidence="1" type="ORF">V6N11_075179</name>
</gene>
<dbReference type="EMBL" id="JBBPBN010000026">
    <property type="protein sequence ID" value="KAK9008279.1"/>
    <property type="molecule type" value="Genomic_DNA"/>
</dbReference>
<sequence length="201" mass="22697">MPLSAASTRYSLVKGERIVRSVLTAWLHDERGLTRPSEPTPRNTVRSFQISKLKSCKKNTENPTAMTSSLKGVQKKKPKLVVSNGVFTQFILLCQVLFQGLQREWLIDIFIFALAEAPFLYWEGSAVMPGHLNRSDECLQKITRTSEPALIRHSRNCRWEAITGLVCCVEEVPFLYWEGQFCPAIIAVETAQSLNILSLGR</sequence>
<name>A0ABR2R5R9_9ROSI</name>
<accession>A0ABR2R5R9</accession>
<dbReference type="Proteomes" id="UP001396334">
    <property type="component" value="Unassembled WGS sequence"/>
</dbReference>